<dbReference type="EMBL" id="JARBHB010000012">
    <property type="protein sequence ID" value="KAJ8871174.1"/>
    <property type="molecule type" value="Genomic_DNA"/>
</dbReference>
<gene>
    <name evidence="1" type="ORF">PR048_027480</name>
</gene>
<keyword evidence="2" id="KW-1185">Reference proteome</keyword>
<proteinExistence type="predicted"/>
<accession>A0ABQ9GFK8</accession>
<protein>
    <submittedName>
        <fullName evidence="1">Uncharacterized protein</fullName>
    </submittedName>
</protein>
<evidence type="ECO:0000313" key="1">
    <source>
        <dbReference type="EMBL" id="KAJ8871174.1"/>
    </source>
</evidence>
<name>A0ABQ9GFK8_9NEOP</name>
<organism evidence="1 2">
    <name type="scientific">Dryococelus australis</name>
    <dbReference type="NCBI Taxonomy" id="614101"/>
    <lineage>
        <taxon>Eukaryota</taxon>
        <taxon>Metazoa</taxon>
        <taxon>Ecdysozoa</taxon>
        <taxon>Arthropoda</taxon>
        <taxon>Hexapoda</taxon>
        <taxon>Insecta</taxon>
        <taxon>Pterygota</taxon>
        <taxon>Neoptera</taxon>
        <taxon>Polyneoptera</taxon>
        <taxon>Phasmatodea</taxon>
        <taxon>Verophasmatodea</taxon>
        <taxon>Anareolatae</taxon>
        <taxon>Phasmatidae</taxon>
        <taxon>Eurycanthinae</taxon>
        <taxon>Dryococelus</taxon>
    </lineage>
</organism>
<evidence type="ECO:0000313" key="2">
    <source>
        <dbReference type="Proteomes" id="UP001159363"/>
    </source>
</evidence>
<comment type="caution">
    <text evidence="1">The sequence shown here is derived from an EMBL/GenBank/DDBJ whole genome shotgun (WGS) entry which is preliminary data.</text>
</comment>
<reference evidence="1 2" key="1">
    <citation type="submission" date="2023-02" db="EMBL/GenBank/DDBJ databases">
        <title>LHISI_Scaffold_Assembly.</title>
        <authorList>
            <person name="Stuart O.P."/>
            <person name="Cleave R."/>
            <person name="Magrath M.J.L."/>
            <person name="Mikheyev A.S."/>
        </authorList>
    </citation>
    <scope>NUCLEOTIDE SEQUENCE [LARGE SCALE GENOMIC DNA]</scope>
    <source>
        <strain evidence="1">Daus_M_001</strain>
        <tissue evidence="1">Leg muscle</tissue>
    </source>
</reference>
<sequence>MMKVRAILPITRKCAVDATRRDLNSRDAVLSSFCVYLWAERPEEFADSIWSTRIPPRRTGFDSRRGRSWIHARTMSLVGGFSRESPPPPHLCILALLHRHLIGSLELDVKNHPDLSVSQYKNTARQFGALCLEVMAHSIRVAVESLSCEFIGCCPAPGSYENRKVIPCESAIGSEAWLAGLINCDPIAKMFVHWLLPHKVNSVTSHLAVWRSLLVSLQVCYWLSVIQGVPNKLRSNYKVNISANVFDVYLVLK</sequence>
<dbReference type="Proteomes" id="UP001159363">
    <property type="component" value="Chromosome 11"/>
</dbReference>